<accession>A0A645AUY8</accession>
<evidence type="ECO:0000256" key="4">
    <source>
        <dbReference type="ARBA" id="ARBA00023237"/>
    </source>
</evidence>
<keyword evidence="2" id="KW-0732">Signal</keyword>
<dbReference type="Pfam" id="PF07980">
    <property type="entry name" value="SusD_RagB"/>
    <property type="match status" value="1"/>
</dbReference>
<name>A0A645AUY8_9ZZZZ</name>
<dbReference type="EMBL" id="VSSQ01015830">
    <property type="protein sequence ID" value="MPM56588.1"/>
    <property type="molecule type" value="Genomic_DNA"/>
</dbReference>
<dbReference type="AlphaFoldDB" id="A0A645AUY8"/>
<proteinExistence type="predicted"/>
<dbReference type="SUPFAM" id="SSF48452">
    <property type="entry name" value="TPR-like"/>
    <property type="match status" value="1"/>
</dbReference>
<evidence type="ECO:0000256" key="3">
    <source>
        <dbReference type="ARBA" id="ARBA00023136"/>
    </source>
</evidence>
<evidence type="ECO:0000256" key="1">
    <source>
        <dbReference type="ARBA" id="ARBA00004442"/>
    </source>
</evidence>
<evidence type="ECO:0000256" key="2">
    <source>
        <dbReference type="ARBA" id="ARBA00022729"/>
    </source>
</evidence>
<keyword evidence="4" id="KW-0998">Cell outer membrane</keyword>
<sequence>MPGTQNGFAVYYTIAPNGNQEYPMNTDSPNWKNTTDFPLTDARRQITRKSTVSGIEYTFLHKYPLNPNTDYAPIMRYAEVLLNVAEAEAKVNGVNQRAVSLLNAVHSRSESTKTYSVSDFANADAFIDQLLKERNMEFIGEGIRAMDITRKLKPFPAKGNTVASASAVQINDPAYVWPIPQTEMSSNSLIVQNQ</sequence>
<reference evidence="6" key="1">
    <citation type="submission" date="2019-08" db="EMBL/GenBank/DDBJ databases">
        <authorList>
            <person name="Kucharzyk K."/>
            <person name="Murdoch R.W."/>
            <person name="Higgins S."/>
            <person name="Loffler F."/>
        </authorList>
    </citation>
    <scope>NUCLEOTIDE SEQUENCE</scope>
</reference>
<dbReference type="GO" id="GO:0009279">
    <property type="term" value="C:cell outer membrane"/>
    <property type="evidence" value="ECO:0007669"/>
    <property type="project" value="UniProtKB-SubCell"/>
</dbReference>
<protein>
    <recommendedName>
        <fullName evidence="5">RagB/SusD domain-containing protein</fullName>
    </recommendedName>
</protein>
<organism evidence="6">
    <name type="scientific">bioreactor metagenome</name>
    <dbReference type="NCBI Taxonomy" id="1076179"/>
    <lineage>
        <taxon>unclassified sequences</taxon>
        <taxon>metagenomes</taxon>
        <taxon>ecological metagenomes</taxon>
    </lineage>
</organism>
<keyword evidence="3" id="KW-0472">Membrane</keyword>
<gene>
    <name evidence="6" type="ORF">SDC9_103397</name>
</gene>
<evidence type="ECO:0000313" key="6">
    <source>
        <dbReference type="EMBL" id="MPM56588.1"/>
    </source>
</evidence>
<dbReference type="InterPro" id="IPR012944">
    <property type="entry name" value="SusD_RagB_dom"/>
</dbReference>
<dbReference type="Gene3D" id="1.25.40.390">
    <property type="match status" value="1"/>
</dbReference>
<feature type="domain" description="RagB/SusD" evidence="5">
    <location>
        <begin position="11"/>
        <end position="193"/>
    </location>
</feature>
<comment type="subcellular location">
    <subcellularLocation>
        <location evidence="1">Cell outer membrane</location>
    </subcellularLocation>
</comment>
<dbReference type="InterPro" id="IPR011990">
    <property type="entry name" value="TPR-like_helical_dom_sf"/>
</dbReference>
<comment type="caution">
    <text evidence="6">The sequence shown here is derived from an EMBL/GenBank/DDBJ whole genome shotgun (WGS) entry which is preliminary data.</text>
</comment>
<evidence type="ECO:0000259" key="5">
    <source>
        <dbReference type="Pfam" id="PF07980"/>
    </source>
</evidence>